<dbReference type="Pfam" id="PF02811">
    <property type="entry name" value="PHP"/>
    <property type="match status" value="1"/>
</dbReference>
<dbReference type="OrthoDB" id="9791620at2"/>
<dbReference type="HOGENOM" id="CLU_097071_0_0_9"/>
<dbReference type="InterPro" id="IPR003141">
    <property type="entry name" value="Pol/His_phosphatase_N"/>
</dbReference>
<dbReference type="AlphaFoldDB" id="B5Y6Z9"/>
<dbReference type="SUPFAM" id="SSF89550">
    <property type="entry name" value="PHP domain-like"/>
    <property type="match status" value="1"/>
</dbReference>
<dbReference type="KEGG" id="cpo:COPRO5265_0176"/>
<evidence type="ECO:0000313" key="2">
    <source>
        <dbReference type="EMBL" id="ACI17515.1"/>
    </source>
</evidence>
<keyword evidence="2" id="KW-0378">Hydrolase</keyword>
<dbReference type="EMBL" id="CP001145">
    <property type="protein sequence ID" value="ACI17515.1"/>
    <property type="molecule type" value="Genomic_DNA"/>
</dbReference>
<name>B5Y6Z9_COPPD</name>
<dbReference type="InterPro" id="IPR004013">
    <property type="entry name" value="PHP_dom"/>
</dbReference>
<feature type="domain" description="Polymerase/histidinol phosphatase N-terminal" evidence="1">
    <location>
        <begin position="5"/>
        <end position="73"/>
    </location>
</feature>
<dbReference type="InterPro" id="IPR016195">
    <property type="entry name" value="Pol/histidinol_Pase-like"/>
</dbReference>
<dbReference type="RefSeq" id="WP_012544167.1">
    <property type="nucleotide sequence ID" value="NC_011295.1"/>
</dbReference>
<evidence type="ECO:0000259" key="1">
    <source>
        <dbReference type="SMART" id="SM00481"/>
    </source>
</evidence>
<dbReference type="Proteomes" id="UP000001732">
    <property type="component" value="Chromosome"/>
</dbReference>
<sequence length="237" mass="26851">MRLYYDLHIHSALSPCASDDMTPNNIVNMCLLKGLDIIAVTDHNSVRNVEAVVNLAQRKGLVVVPGMEVQTKEEVHVLCYFYTLDHCYDFQAKWEDSLPKIENRREYFGNQLILDEDDELIGEYPYLLLTSSYFGVEDVFRLIRDRGVAVFAHVDRPSYSVLSNLGFIPDMDGVATLEISGAVSPQQFLMQHPTLGKYRILQSSDAHYLGDIMERVNYVELTSPSVEALLKHLSGFA</sequence>
<dbReference type="EC" id="3.1.3.-" evidence="2"/>
<dbReference type="PANTHER" id="PTHR42924:SF3">
    <property type="entry name" value="POLYMERASE_HISTIDINOL PHOSPHATASE N-TERMINAL DOMAIN-CONTAINING PROTEIN"/>
    <property type="match status" value="1"/>
</dbReference>
<gene>
    <name evidence="2" type="ordered locus">COPRO5265_0176</name>
</gene>
<protein>
    <submittedName>
        <fullName evidence="2">PHP domain, putative</fullName>
        <ecNumber evidence="2">3.1.3.-</ecNumber>
    </submittedName>
</protein>
<dbReference type="GO" id="GO:0004534">
    <property type="term" value="F:5'-3' RNA exonuclease activity"/>
    <property type="evidence" value="ECO:0007669"/>
    <property type="project" value="TreeGrafter"/>
</dbReference>
<accession>B5Y6Z9</accession>
<reference evidence="2 3" key="2">
    <citation type="journal article" date="2014" name="Genome Announc.">
        <title>Complete Genome Sequence of Coprothermobacter proteolyticus DSM 5265.</title>
        <authorList>
            <person name="Alexiev A."/>
            <person name="Coil D.A."/>
            <person name="Badger J.H."/>
            <person name="Enticknap J."/>
            <person name="Ward N."/>
            <person name="Robb F.T."/>
            <person name="Eisen J.A."/>
        </authorList>
    </citation>
    <scope>NUCLEOTIDE SEQUENCE [LARGE SCALE GENOMIC DNA]</scope>
    <source>
        <strain evidence="3">ATCC 35245 / DSM 5265 / OCM 4 / BT</strain>
    </source>
</reference>
<dbReference type="CDD" id="cd07432">
    <property type="entry name" value="PHP_HisPPase"/>
    <property type="match status" value="1"/>
</dbReference>
<dbReference type="GO" id="GO:0035312">
    <property type="term" value="F:5'-3' DNA exonuclease activity"/>
    <property type="evidence" value="ECO:0007669"/>
    <property type="project" value="TreeGrafter"/>
</dbReference>
<evidence type="ECO:0000313" key="3">
    <source>
        <dbReference type="Proteomes" id="UP000001732"/>
    </source>
</evidence>
<keyword evidence="3" id="KW-1185">Reference proteome</keyword>
<dbReference type="Gene3D" id="3.20.20.140">
    <property type="entry name" value="Metal-dependent hydrolases"/>
    <property type="match status" value="1"/>
</dbReference>
<proteinExistence type="predicted"/>
<dbReference type="InterPro" id="IPR052018">
    <property type="entry name" value="PHP_domain"/>
</dbReference>
<organism evidence="2 3">
    <name type="scientific">Coprothermobacter proteolyticus (strain ATCC 35245 / DSM 5265 / OCM 4 / BT)</name>
    <dbReference type="NCBI Taxonomy" id="309798"/>
    <lineage>
        <taxon>Bacteria</taxon>
        <taxon>Pseudomonadati</taxon>
        <taxon>Coprothermobacterota</taxon>
        <taxon>Coprothermobacteria</taxon>
        <taxon>Coprothermobacterales</taxon>
        <taxon>Coprothermobacteraceae</taxon>
        <taxon>Coprothermobacter</taxon>
    </lineage>
</organism>
<dbReference type="eggNOG" id="COG0613">
    <property type="taxonomic scope" value="Bacteria"/>
</dbReference>
<dbReference type="SMART" id="SM00481">
    <property type="entry name" value="POLIIIAc"/>
    <property type="match status" value="1"/>
</dbReference>
<dbReference type="PANTHER" id="PTHR42924">
    <property type="entry name" value="EXONUCLEASE"/>
    <property type="match status" value="1"/>
</dbReference>
<dbReference type="STRING" id="309798.COPRO5265_0176"/>
<reference evidence="3" key="1">
    <citation type="submission" date="2008-08" db="EMBL/GenBank/DDBJ databases">
        <title>The complete genome sequence of Coprothermobacter proteolyticus strain ATCC 5245 / DSM 5265 / BT.</title>
        <authorList>
            <person name="Dodson R.J."/>
            <person name="Durkin A.S."/>
            <person name="Wu M."/>
            <person name="Eisen J."/>
            <person name="Sutton G."/>
        </authorList>
    </citation>
    <scope>NUCLEOTIDE SEQUENCE [LARGE SCALE GENOMIC DNA]</scope>
    <source>
        <strain evidence="3">ATCC 35245 / DSM 5265 / OCM 4 / BT</strain>
    </source>
</reference>